<dbReference type="Proteomes" id="UP000836841">
    <property type="component" value="Chromosome 6"/>
</dbReference>
<evidence type="ECO:0000313" key="2">
    <source>
        <dbReference type="EMBL" id="CAH2070619.1"/>
    </source>
</evidence>
<keyword evidence="1" id="KW-1133">Transmembrane helix</keyword>
<protein>
    <submittedName>
        <fullName evidence="2">Uncharacterized protein</fullName>
    </submittedName>
</protein>
<reference evidence="2 3" key="1">
    <citation type="submission" date="2022-03" db="EMBL/GenBank/DDBJ databases">
        <authorList>
            <person name="Nunn A."/>
            <person name="Chopra R."/>
            <person name="Nunn A."/>
            <person name="Contreras Garrido A."/>
        </authorList>
    </citation>
    <scope>NUCLEOTIDE SEQUENCE [LARGE SCALE GENOMIC DNA]</scope>
</reference>
<gene>
    <name evidence="2" type="ORF">TAV2_LOCUS20073</name>
</gene>
<feature type="transmembrane region" description="Helical" evidence="1">
    <location>
        <begin position="39"/>
        <end position="58"/>
    </location>
</feature>
<keyword evidence="1" id="KW-0812">Transmembrane</keyword>
<evidence type="ECO:0000313" key="3">
    <source>
        <dbReference type="Proteomes" id="UP000836841"/>
    </source>
</evidence>
<feature type="non-terminal residue" evidence="2">
    <location>
        <position position="82"/>
    </location>
</feature>
<keyword evidence="3" id="KW-1185">Reference proteome</keyword>
<evidence type="ECO:0000256" key="1">
    <source>
        <dbReference type="SAM" id="Phobius"/>
    </source>
</evidence>
<proteinExistence type="predicted"/>
<accession>A0AAU9SQ71</accession>
<organism evidence="2 3">
    <name type="scientific">Thlaspi arvense</name>
    <name type="common">Field penny-cress</name>
    <dbReference type="NCBI Taxonomy" id="13288"/>
    <lineage>
        <taxon>Eukaryota</taxon>
        <taxon>Viridiplantae</taxon>
        <taxon>Streptophyta</taxon>
        <taxon>Embryophyta</taxon>
        <taxon>Tracheophyta</taxon>
        <taxon>Spermatophyta</taxon>
        <taxon>Magnoliopsida</taxon>
        <taxon>eudicotyledons</taxon>
        <taxon>Gunneridae</taxon>
        <taxon>Pentapetalae</taxon>
        <taxon>rosids</taxon>
        <taxon>malvids</taxon>
        <taxon>Brassicales</taxon>
        <taxon>Brassicaceae</taxon>
        <taxon>Thlaspideae</taxon>
        <taxon>Thlaspi</taxon>
    </lineage>
</organism>
<keyword evidence="1" id="KW-0472">Membrane</keyword>
<dbReference type="EMBL" id="OU466862">
    <property type="protein sequence ID" value="CAH2070619.1"/>
    <property type="molecule type" value="Genomic_DNA"/>
</dbReference>
<name>A0AAU9SQ71_THLAR</name>
<sequence length="82" mass="8565">RSTIDEEYEVGIGLKECVVSGFLIVDASLALMEPKQGNGIVMVAGVSAAAMASVMMAVMDDIIKPTVKTLHITDIGSKNIGI</sequence>
<dbReference type="AlphaFoldDB" id="A0AAU9SQ71"/>